<dbReference type="EMBL" id="JAPFFF010000011">
    <property type="protein sequence ID" value="KAK8878603.1"/>
    <property type="molecule type" value="Genomic_DNA"/>
</dbReference>
<keyword evidence="2" id="KW-0663">Pyridoxal phosphate</keyword>
<proteinExistence type="predicted"/>
<dbReference type="InterPro" id="IPR036052">
    <property type="entry name" value="TrpB-like_PALP_sf"/>
</dbReference>
<dbReference type="Pfam" id="PF00291">
    <property type="entry name" value="PALP"/>
    <property type="match status" value="1"/>
</dbReference>
<name>A0ABR2JM80_9EUKA</name>
<dbReference type="Proteomes" id="UP001470230">
    <property type="component" value="Unassembled WGS sequence"/>
</dbReference>
<dbReference type="InterPro" id="IPR050147">
    <property type="entry name" value="Ser/Thr_Dehydratase"/>
</dbReference>
<dbReference type="PANTHER" id="PTHR48078:SF19">
    <property type="entry name" value="ACT DOMAIN-CONTAINING PROTEIN"/>
    <property type="match status" value="1"/>
</dbReference>
<evidence type="ECO:0000256" key="3">
    <source>
        <dbReference type="ARBA" id="ARBA00023239"/>
    </source>
</evidence>
<evidence type="ECO:0000313" key="6">
    <source>
        <dbReference type="Proteomes" id="UP001470230"/>
    </source>
</evidence>
<protein>
    <recommendedName>
        <fullName evidence="4">Tryptophan synthase beta chain-like PALP domain-containing protein</fullName>
    </recommendedName>
</protein>
<dbReference type="PANTHER" id="PTHR48078">
    <property type="entry name" value="THREONINE DEHYDRATASE, MITOCHONDRIAL-RELATED"/>
    <property type="match status" value="1"/>
</dbReference>
<reference evidence="5 6" key="1">
    <citation type="submission" date="2024-04" db="EMBL/GenBank/DDBJ databases">
        <title>Tritrichomonas musculus Genome.</title>
        <authorList>
            <person name="Alves-Ferreira E."/>
            <person name="Grigg M."/>
            <person name="Lorenzi H."/>
            <person name="Galac M."/>
        </authorList>
    </citation>
    <scope>NUCLEOTIDE SEQUENCE [LARGE SCALE GENOMIC DNA]</scope>
    <source>
        <strain evidence="5 6">EAF2021</strain>
    </source>
</reference>
<organism evidence="5 6">
    <name type="scientific">Tritrichomonas musculus</name>
    <dbReference type="NCBI Taxonomy" id="1915356"/>
    <lineage>
        <taxon>Eukaryota</taxon>
        <taxon>Metamonada</taxon>
        <taxon>Parabasalia</taxon>
        <taxon>Tritrichomonadida</taxon>
        <taxon>Tritrichomonadidae</taxon>
        <taxon>Tritrichomonas</taxon>
    </lineage>
</organism>
<evidence type="ECO:0000259" key="4">
    <source>
        <dbReference type="Pfam" id="PF00291"/>
    </source>
</evidence>
<keyword evidence="3" id="KW-0456">Lyase</keyword>
<dbReference type="InterPro" id="IPR001926">
    <property type="entry name" value="TrpB-like_PALP"/>
</dbReference>
<evidence type="ECO:0000313" key="5">
    <source>
        <dbReference type="EMBL" id="KAK8878603.1"/>
    </source>
</evidence>
<sequence length="417" mass="46048">MTDLESLPVKWKDIEKACENLKDNAVITPCRRFTGLSDQCQCDLYLKLECFQRCKSFKFRGAFNKITMVPKGSTIICCSAGNHSQGCALSSTINGCKSIIYMPENAPVAKVQATEHYGGHVIQKGATFDDAKAEMQKDLDAHPEYIYIPPFDDVDIIAGQGTIGKEIVDQLPDVNYVVVPVGGGGLAAGVAVAIKNMKPNTKIIAVQMASCPYAYLLYNKHRKHEKKVIVHSVKTPLADGIAVKEPGKINLEILYKIVDDFVIVTEDEVAVSVAMLAERGKLITEGAGATSFAAVYFKKFEYFSTDKVCCIISGGNIPLQMLARCIERALFIRKSRVVLDVILPYGSSHMSQMLKVFVDNHVNVVSCRTVSHVDTVANQDHYNVVVDLHDANELKNIMNEFNEHNWTYSVESTTPVE</sequence>
<feature type="domain" description="Tryptophan synthase beta chain-like PALP" evidence="4">
    <location>
        <begin position="27"/>
        <end position="314"/>
    </location>
</feature>
<dbReference type="CDD" id="cd01562">
    <property type="entry name" value="Thr-dehyd"/>
    <property type="match status" value="1"/>
</dbReference>
<accession>A0ABR2JM80</accession>
<comment type="caution">
    <text evidence="5">The sequence shown here is derived from an EMBL/GenBank/DDBJ whole genome shotgun (WGS) entry which is preliminary data.</text>
</comment>
<gene>
    <name evidence="5" type="ORF">M9Y10_005383</name>
</gene>
<dbReference type="Gene3D" id="3.40.50.1100">
    <property type="match status" value="2"/>
</dbReference>
<keyword evidence="6" id="KW-1185">Reference proteome</keyword>
<evidence type="ECO:0000256" key="1">
    <source>
        <dbReference type="ARBA" id="ARBA00001933"/>
    </source>
</evidence>
<dbReference type="SUPFAM" id="SSF53686">
    <property type="entry name" value="Tryptophan synthase beta subunit-like PLP-dependent enzymes"/>
    <property type="match status" value="1"/>
</dbReference>
<evidence type="ECO:0000256" key="2">
    <source>
        <dbReference type="ARBA" id="ARBA00022898"/>
    </source>
</evidence>
<comment type="cofactor">
    <cofactor evidence="1">
        <name>pyridoxal 5'-phosphate</name>
        <dbReference type="ChEBI" id="CHEBI:597326"/>
    </cofactor>
</comment>